<dbReference type="EMBL" id="GGEC01061941">
    <property type="protein sequence ID" value="MBX42425.1"/>
    <property type="molecule type" value="Transcribed_RNA"/>
</dbReference>
<name>A0A2P2NIX7_RHIMU</name>
<proteinExistence type="predicted"/>
<protein>
    <submittedName>
        <fullName evidence="1">Uncharacterized protein</fullName>
    </submittedName>
</protein>
<dbReference type="AlphaFoldDB" id="A0A2P2NIX7"/>
<accession>A0A2P2NIX7</accession>
<reference evidence="1" key="1">
    <citation type="submission" date="2018-02" db="EMBL/GenBank/DDBJ databases">
        <title>Rhizophora mucronata_Transcriptome.</title>
        <authorList>
            <person name="Meera S.P."/>
            <person name="Sreeshan A."/>
            <person name="Augustine A."/>
        </authorList>
    </citation>
    <scope>NUCLEOTIDE SEQUENCE</scope>
    <source>
        <tissue evidence="1">Leaf</tissue>
    </source>
</reference>
<sequence length="42" mass="4765">MQFHLLTNDVKVMVFLEAHNNKGTFNLTKKQTSINQVSTATD</sequence>
<evidence type="ECO:0000313" key="1">
    <source>
        <dbReference type="EMBL" id="MBX42425.1"/>
    </source>
</evidence>
<organism evidence="1">
    <name type="scientific">Rhizophora mucronata</name>
    <name type="common">Asiatic mangrove</name>
    <dbReference type="NCBI Taxonomy" id="61149"/>
    <lineage>
        <taxon>Eukaryota</taxon>
        <taxon>Viridiplantae</taxon>
        <taxon>Streptophyta</taxon>
        <taxon>Embryophyta</taxon>
        <taxon>Tracheophyta</taxon>
        <taxon>Spermatophyta</taxon>
        <taxon>Magnoliopsida</taxon>
        <taxon>eudicotyledons</taxon>
        <taxon>Gunneridae</taxon>
        <taxon>Pentapetalae</taxon>
        <taxon>rosids</taxon>
        <taxon>fabids</taxon>
        <taxon>Malpighiales</taxon>
        <taxon>Rhizophoraceae</taxon>
        <taxon>Rhizophora</taxon>
    </lineage>
</organism>